<dbReference type="InterPro" id="IPR029058">
    <property type="entry name" value="AB_hydrolase_fold"/>
</dbReference>
<name>A0A922CA47_MANSE</name>
<dbReference type="Proteomes" id="UP000791440">
    <property type="component" value="Unassembled WGS sequence"/>
</dbReference>
<dbReference type="InterPro" id="IPR002018">
    <property type="entry name" value="CarbesteraseB"/>
</dbReference>
<dbReference type="EMBL" id="JH668282">
    <property type="protein sequence ID" value="KAG6440824.1"/>
    <property type="molecule type" value="Genomic_DNA"/>
</dbReference>
<dbReference type="GO" id="GO:0052689">
    <property type="term" value="F:carboxylic ester hydrolase activity"/>
    <property type="evidence" value="ECO:0007669"/>
    <property type="project" value="UniProtKB-KW"/>
</dbReference>
<evidence type="ECO:0000256" key="1">
    <source>
        <dbReference type="ARBA" id="ARBA00005964"/>
    </source>
</evidence>
<keyword evidence="2" id="KW-0719">Serine esterase</keyword>
<evidence type="ECO:0000256" key="4">
    <source>
        <dbReference type="ARBA" id="ARBA00023157"/>
    </source>
</evidence>
<dbReference type="InterPro" id="IPR019826">
    <property type="entry name" value="Carboxylesterase_B_AS"/>
</dbReference>
<evidence type="ECO:0000313" key="9">
    <source>
        <dbReference type="Proteomes" id="UP000791440"/>
    </source>
</evidence>
<feature type="domain" description="Carboxylesterase type B" evidence="7">
    <location>
        <begin position="33"/>
        <end position="547"/>
    </location>
</feature>
<evidence type="ECO:0000313" key="8">
    <source>
        <dbReference type="EMBL" id="KAG6440825.1"/>
    </source>
</evidence>
<sequence>MEIIQYNWKFLIMSVKTALIYSVACCICFSEAVQVTVNDGTLEGAILQTVSSNKSYLSFKGISYAKPPVGNLRFMPPQPVDPWCGVKNATEHGSVCPQFDIFSGQYINGSEDCLSLNVYTPELNPVEPYPVIFFIHGGGYKSGSGDSSSYGPDFFIDKMVVTVTINYRLDALGFLCLDNEVVPGNMGLKDQVLALKWVNNNIKYFGGNPNNITIMGQSAGSTSVALHMISPMSKGLFQRAICLSGAPTSEFTIPYKQSMRAFKLGLVLGKDTDNATELLEFLQSVPAMSLVNVNVAILGSDALGSTNVLKYFNFLPVIEIDFKGEHFLTVDPLEAYMKGDVHEVDVMFGTTDEEAVTAVPYFVDSIINVTANYPEMIVPKKILYNCTPDTALEVSKQITERYFGEESVSVDNMKTFVSFATDSYIAVSVQRFFSYLPTRRSNHLYSYVFSSFSSRNYYGLQGVPYGIYAAGHNDDLSYLFEPHARNLTSDVNSVEYGYVNLTSTVFSNFIKYGNPTPEPVVNITWPEYDAQSKNYVNIVNNTLTIESNRIGDSVSFFEYIFKSVGVPF</sequence>
<reference evidence="8" key="2">
    <citation type="submission" date="2020-12" db="EMBL/GenBank/DDBJ databases">
        <authorList>
            <person name="Kanost M."/>
        </authorList>
    </citation>
    <scope>NUCLEOTIDE SEQUENCE</scope>
</reference>
<accession>A0A922CA47</accession>
<evidence type="ECO:0000256" key="6">
    <source>
        <dbReference type="RuleBase" id="RU361235"/>
    </source>
</evidence>
<comment type="similarity">
    <text evidence="1 6">Belongs to the type-B carboxylesterase/lipase family.</text>
</comment>
<reference evidence="8" key="1">
    <citation type="journal article" date="2016" name="Insect Biochem. Mol. Biol.">
        <title>Multifaceted biological insights from a draft genome sequence of the tobacco hornworm moth, Manduca sexta.</title>
        <authorList>
            <person name="Kanost M.R."/>
            <person name="Arrese E.L."/>
            <person name="Cao X."/>
            <person name="Chen Y.R."/>
            <person name="Chellapilla S."/>
            <person name="Goldsmith M.R."/>
            <person name="Grosse-Wilde E."/>
            <person name="Heckel D.G."/>
            <person name="Herndon N."/>
            <person name="Jiang H."/>
            <person name="Papanicolaou A."/>
            <person name="Qu J."/>
            <person name="Soulages J.L."/>
            <person name="Vogel H."/>
            <person name="Walters J."/>
            <person name="Waterhouse R.M."/>
            <person name="Ahn S.J."/>
            <person name="Almeida F.C."/>
            <person name="An C."/>
            <person name="Aqrawi P."/>
            <person name="Bretschneider A."/>
            <person name="Bryant W.B."/>
            <person name="Bucks S."/>
            <person name="Chao H."/>
            <person name="Chevignon G."/>
            <person name="Christen J.M."/>
            <person name="Clarke D.F."/>
            <person name="Dittmer N.T."/>
            <person name="Ferguson L.C.F."/>
            <person name="Garavelou S."/>
            <person name="Gordon K.H.J."/>
            <person name="Gunaratna R.T."/>
            <person name="Han Y."/>
            <person name="Hauser F."/>
            <person name="He Y."/>
            <person name="Heidel-Fischer H."/>
            <person name="Hirsh A."/>
            <person name="Hu Y."/>
            <person name="Jiang H."/>
            <person name="Kalra D."/>
            <person name="Klinner C."/>
            <person name="Konig C."/>
            <person name="Kovar C."/>
            <person name="Kroll A.R."/>
            <person name="Kuwar S.S."/>
            <person name="Lee S.L."/>
            <person name="Lehman R."/>
            <person name="Li K."/>
            <person name="Li Z."/>
            <person name="Liang H."/>
            <person name="Lovelace S."/>
            <person name="Lu Z."/>
            <person name="Mansfield J.H."/>
            <person name="McCulloch K.J."/>
            <person name="Mathew T."/>
            <person name="Morton B."/>
            <person name="Muzny D.M."/>
            <person name="Neunemann D."/>
            <person name="Ongeri F."/>
            <person name="Pauchet Y."/>
            <person name="Pu L.L."/>
            <person name="Pyrousis I."/>
            <person name="Rao X.J."/>
            <person name="Redding A."/>
            <person name="Roesel C."/>
            <person name="Sanchez-Gracia A."/>
            <person name="Schaack S."/>
            <person name="Shukla A."/>
            <person name="Tetreau G."/>
            <person name="Wang Y."/>
            <person name="Xiong G.H."/>
            <person name="Traut W."/>
            <person name="Walsh T.K."/>
            <person name="Worley K.C."/>
            <person name="Wu D."/>
            <person name="Wu W."/>
            <person name="Wu Y.Q."/>
            <person name="Zhang X."/>
            <person name="Zou Z."/>
            <person name="Zucker H."/>
            <person name="Briscoe A.D."/>
            <person name="Burmester T."/>
            <person name="Clem R.J."/>
            <person name="Feyereisen R."/>
            <person name="Grimmelikhuijzen C.J.P."/>
            <person name="Hamodrakas S.J."/>
            <person name="Hansson B.S."/>
            <person name="Huguet E."/>
            <person name="Jermiin L.S."/>
            <person name="Lan Q."/>
            <person name="Lehman H.K."/>
            <person name="Lorenzen M."/>
            <person name="Merzendorfer H."/>
            <person name="Michalopoulos I."/>
            <person name="Morton D.B."/>
            <person name="Muthukrishnan S."/>
            <person name="Oakeshott J.G."/>
            <person name="Palmer W."/>
            <person name="Park Y."/>
            <person name="Passarelli A.L."/>
            <person name="Rozas J."/>
            <person name="Schwartz L.M."/>
            <person name="Smith W."/>
            <person name="Southgate A."/>
            <person name="Vilcinskas A."/>
            <person name="Vogt R."/>
            <person name="Wang P."/>
            <person name="Werren J."/>
            <person name="Yu X.Q."/>
            <person name="Zhou J.J."/>
            <person name="Brown S.J."/>
            <person name="Scherer S.E."/>
            <person name="Richards S."/>
            <person name="Blissard G.W."/>
        </authorList>
    </citation>
    <scope>NUCLEOTIDE SEQUENCE</scope>
</reference>
<evidence type="ECO:0000256" key="3">
    <source>
        <dbReference type="ARBA" id="ARBA00022801"/>
    </source>
</evidence>
<keyword evidence="3 6" id="KW-0378">Hydrolase</keyword>
<evidence type="ECO:0000256" key="2">
    <source>
        <dbReference type="ARBA" id="ARBA00022487"/>
    </source>
</evidence>
<keyword evidence="5" id="KW-0325">Glycoprotein</keyword>
<dbReference type="Pfam" id="PF00135">
    <property type="entry name" value="COesterase"/>
    <property type="match status" value="1"/>
</dbReference>
<organism evidence="8 9">
    <name type="scientific">Manduca sexta</name>
    <name type="common">Tobacco hawkmoth</name>
    <name type="synonym">Tobacco hornworm</name>
    <dbReference type="NCBI Taxonomy" id="7130"/>
    <lineage>
        <taxon>Eukaryota</taxon>
        <taxon>Metazoa</taxon>
        <taxon>Ecdysozoa</taxon>
        <taxon>Arthropoda</taxon>
        <taxon>Hexapoda</taxon>
        <taxon>Insecta</taxon>
        <taxon>Pterygota</taxon>
        <taxon>Neoptera</taxon>
        <taxon>Endopterygota</taxon>
        <taxon>Lepidoptera</taxon>
        <taxon>Glossata</taxon>
        <taxon>Ditrysia</taxon>
        <taxon>Bombycoidea</taxon>
        <taxon>Sphingidae</taxon>
        <taxon>Sphinginae</taxon>
        <taxon>Sphingini</taxon>
        <taxon>Manduca</taxon>
    </lineage>
</organism>
<dbReference type="EC" id="3.1.1.-" evidence="6"/>
<keyword evidence="4" id="KW-1015">Disulfide bond</keyword>
<dbReference type="EMBL" id="JH668282">
    <property type="protein sequence ID" value="KAG6440825.1"/>
    <property type="molecule type" value="Genomic_DNA"/>
</dbReference>
<protein>
    <recommendedName>
        <fullName evidence="6">Carboxylic ester hydrolase</fullName>
        <ecNumber evidence="6">3.1.1.-</ecNumber>
    </recommendedName>
</protein>
<dbReference type="PANTHER" id="PTHR11559">
    <property type="entry name" value="CARBOXYLESTERASE"/>
    <property type="match status" value="1"/>
</dbReference>
<dbReference type="Gene3D" id="3.40.50.1820">
    <property type="entry name" value="alpha/beta hydrolase"/>
    <property type="match status" value="1"/>
</dbReference>
<comment type="caution">
    <text evidence="8">The sequence shown here is derived from an EMBL/GenBank/DDBJ whole genome shotgun (WGS) entry which is preliminary data.</text>
</comment>
<evidence type="ECO:0000259" key="7">
    <source>
        <dbReference type="Pfam" id="PF00135"/>
    </source>
</evidence>
<dbReference type="SUPFAM" id="SSF53474">
    <property type="entry name" value="alpha/beta-Hydrolases"/>
    <property type="match status" value="1"/>
</dbReference>
<gene>
    <name evidence="8" type="ORF">O3G_MSEX001445</name>
</gene>
<proteinExistence type="inferred from homology"/>
<dbReference type="PROSITE" id="PS00122">
    <property type="entry name" value="CARBOXYLESTERASE_B_1"/>
    <property type="match status" value="1"/>
</dbReference>
<keyword evidence="9" id="KW-1185">Reference proteome</keyword>
<evidence type="ECO:0000256" key="5">
    <source>
        <dbReference type="ARBA" id="ARBA00023180"/>
    </source>
</evidence>
<dbReference type="AlphaFoldDB" id="A0A922CA47"/>
<dbReference type="InterPro" id="IPR050309">
    <property type="entry name" value="Type-B_Carboxylest/Lipase"/>
</dbReference>